<evidence type="ECO:0000313" key="1">
    <source>
        <dbReference type="EMBL" id="MDV7220407.1"/>
    </source>
</evidence>
<dbReference type="RefSeq" id="WP_317774000.1">
    <property type="nucleotide sequence ID" value="NZ_JAWMAJ010000129.1"/>
</dbReference>
<dbReference type="EMBL" id="JAWMAJ010000129">
    <property type="protein sequence ID" value="MDV7220407.1"/>
    <property type="molecule type" value="Genomic_DNA"/>
</dbReference>
<organism evidence="1 2">
    <name type="scientific">Streptomyces prunicolor</name>
    <dbReference type="NCBI Taxonomy" id="67348"/>
    <lineage>
        <taxon>Bacteria</taxon>
        <taxon>Bacillati</taxon>
        <taxon>Actinomycetota</taxon>
        <taxon>Actinomycetes</taxon>
        <taxon>Kitasatosporales</taxon>
        <taxon>Streptomycetaceae</taxon>
        <taxon>Streptomyces</taxon>
    </lineage>
</organism>
<evidence type="ECO:0000313" key="2">
    <source>
        <dbReference type="Proteomes" id="UP001187346"/>
    </source>
</evidence>
<accession>A0ABU4FIJ2</accession>
<reference evidence="1 2" key="1">
    <citation type="submission" date="2023-10" db="EMBL/GenBank/DDBJ databases">
        <title>Characterization of rhizosphere-enriched actinobacteria from wheat plants lab-grown on chernevaya soil.</title>
        <authorList>
            <person name="Tikhonova E.N."/>
            <person name="Konopkin A."/>
            <person name="Kravchenko I.K."/>
        </authorList>
    </citation>
    <scope>NUCLEOTIDE SEQUENCE [LARGE SCALE GENOMIC DNA]</scope>
    <source>
        <strain evidence="1 2">RR29</strain>
    </source>
</reference>
<gene>
    <name evidence="1" type="ORF">R5A26_31130</name>
</gene>
<protein>
    <submittedName>
        <fullName evidence="1">Uncharacterized protein</fullName>
    </submittedName>
</protein>
<name>A0ABU4FIJ2_9ACTN</name>
<keyword evidence="2" id="KW-1185">Reference proteome</keyword>
<dbReference type="Proteomes" id="UP001187346">
    <property type="component" value="Unassembled WGS sequence"/>
</dbReference>
<sequence length="277" mass="31252">MPHTTDKRISKELARLLYLGRLQTKGARPTLDPTDRGQLAFQALLFECLMSNHEHPHPLEQPRKSAMASISGYLNAICHQPDYLEIHTNTACRVAGRILPFLHEDHGVCGIPGLRLIDLTCRRVRLTHLPTGARLELVDAQRWHNMDTARMVFRQETGWHQKDGRSPLWQHNGLTDEEAAHHACWAYTASTRLRSALLMRSMPLWYRFDLSPAWATGHATRPDRLILDARSDAEHDQVVELLTRSAARIPGAVYREKTPCSGTLHLGSGSAQLISSD</sequence>
<comment type="caution">
    <text evidence="1">The sequence shown here is derived from an EMBL/GenBank/DDBJ whole genome shotgun (WGS) entry which is preliminary data.</text>
</comment>
<proteinExistence type="predicted"/>